<protein>
    <recommendedName>
        <fullName evidence="3">N-acetyltransferase YedL</fullName>
    </recommendedName>
</protein>
<accession>A0A158LZQ8</accession>
<reference evidence="1 2" key="1">
    <citation type="submission" date="2014-03" db="EMBL/GenBank/DDBJ databases">
        <title>Genome sequence of Bordetella holmseii.</title>
        <authorList>
            <person name="Harvill E."/>
            <person name="Goodfield L.L."/>
            <person name="Ivanov Y."/>
            <person name="Meyer J.A."/>
            <person name="Newth C."/>
            <person name="Cassiday P."/>
            <person name="Tondella M.L."/>
            <person name="Liao P."/>
            <person name="Zimmerman J."/>
            <person name="Meert K."/>
            <person name="Wessel D."/>
            <person name="Berger J."/>
            <person name="Dean J.M."/>
            <person name="Holubkov R."/>
            <person name="Burr J."/>
            <person name="Liu T."/>
            <person name="Brinkac L.M."/>
            <person name="Sanka R."/>
            <person name="Kim M."/>
            <person name="Losada L."/>
        </authorList>
    </citation>
    <scope>NUCLEOTIDE SEQUENCE [LARGE SCALE GENOMIC DNA]</scope>
    <source>
        <strain evidence="1 2">CDC-H585-BH</strain>
    </source>
</reference>
<evidence type="ECO:0000313" key="1">
    <source>
        <dbReference type="EMBL" id="KAK87792.1"/>
    </source>
</evidence>
<dbReference type="EMBL" id="JFZZ01000130">
    <property type="protein sequence ID" value="KAK87792.1"/>
    <property type="molecule type" value="Genomic_DNA"/>
</dbReference>
<dbReference type="STRING" id="35814.BBB42_09725"/>
<gene>
    <name evidence="1" type="ORF">L497_1268</name>
</gene>
<dbReference type="PATRIC" id="fig|1331206.3.peg.3150"/>
<dbReference type="AlphaFoldDB" id="A0A158LZQ8"/>
<evidence type="ECO:0008006" key="3">
    <source>
        <dbReference type="Google" id="ProtNLM"/>
    </source>
</evidence>
<comment type="caution">
    <text evidence="1">The sequence shown here is derived from an EMBL/GenBank/DDBJ whole genome shotgun (WGS) entry which is preliminary data.</text>
</comment>
<sequence>MVEEAAAAAALQEQSQQLSEAVAVFKVNTGEVIDVATPKLAGGYQSPMVGQR</sequence>
<evidence type="ECO:0000313" key="2">
    <source>
        <dbReference type="Proteomes" id="UP000026682"/>
    </source>
</evidence>
<organism evidence="1 2">
    <name type="scientific">Bordetella holmesii CDC-H585-BH</name>
    <dbReference type="NCBI Taxonomy" id="1331206"/>
    <lineage>
        <taxon>Bacteria</taxon>
        <taxon>Pseudomonadati</taxon>
        <taxon>Pseudomonadota</taxon>
        <taxon>Betaproteobacteria</taxon>
        <taxon>Burkholderiales</taxon>
        <taxon>Alcaligenaceae</taxon>
        <taxon>Bordetella</taxon>
    </lineage>
</organism>
<proteinExistence type="predicted"/>
<name>A0A158LZQ8_9BORD</name>
<dbReference type="Proteomes" id="UP000026682">
    <property type="component" value="Unassembled WGS sequence"/>
</dbReference>